<organism evidence="1 2">
    <name type="scientific">Melastoma candidum</name>
    <dbReference type="NCBI Taxonomy" id="119954"/>
    <lineage>
        <taxon>Eukaryota</taxon>
        <taxon>Viridiplantae</taxon>
        <taxon>Streptophyta</taxon>
        <taxon>Embryophyta</taxon>
        <taxon>Tracheophyta</taxon>
        <taxon>Spermatophyta</taxon>
        <taxon>Magnoliopsida</taxon>
        <taxon>eudicotyledons</taxon>
        <taxon>Gunneridae</taxon>
        <taxon>Pentapetalae</taxon>
        <taxon>rosids</taxon>
        <taxon>malvids</taxon>
        <taxon>Myrtales</taxon>
        <taxon>Melastomataceae</taxon>
        <taxon>Melastomatoideae</taxon>
        <taxon>Melastomateae</taxon>
        <taxon>Melastoma</taxon>
    </lineage>
</organism>
<sequence length="282" mass="29669">MFKLPGDGDDPSSKLQPIPASAAAIPASAADSSFCSGHSSFCNDDSSFCSRFQLLQRRFRLLQQIPASAAAIPASAAVIPVPAVISATAAVIQPTAAAIQRLQQLLQRPAAASSSNSSSNSSFQQLLQRTSRPTLQSGPSPSALAPWRQPRHPQSPRLQNPWLPGVLPGDFEIGGQARPPDLPEAGSGGSSFPDAFPFAARRRIALTQPMDVSIPGDRNPPPSRRPSDKQGSKPLDLVATASLSSPALLHQQGGDQISTYLHSRTGGRREDGQASGSRSLCW</sequence>
<evidence type="ECO:0000313" key="1">
    <source>
        <dbReference type="EMBL" id="KAI4365299.1"/>
    </source>
</evidence>
<gene>
    <name evidence="1" type="ORF">MLD38_021294</name>
</gene>
<reference evidence="2" key="1">
    <citation type="journal article" date="2023" name="Front. Plant Sci.">
        <title>Chromosomal-level genome assembly of Melastoma candidum provides insights into trichome evolution.</title>
        <authorList>
            <person name="Zhong Y."/>
            <person name="Wu W."/>
            <person name="Sun C."/>
            <person name="Zou P."/>
            <person name="Liu Y."/>
            <person name="Dai S."/>
            <person name="Zhou R."/>
        </authorList>
    </citation>
    <scope>NUCLEOTIDE SEQUENCE [LARGE SCALE GENOMIC DNA]</scope>
</reference>
<protein>
    <submittedName>
        <fullName evidence="1">Uncharacterized protein</fullName>
    </submittedName>
</protein>
<name>A0ACB9QJI0_9MYRT</name>
<evidence type="ECO:0000313" key="2">
    <source>
        <dbReference type="Proteomes" id="UP001057402"/>
    </source>
</evidence>
<dbReference type="Proteomes" id="UP001057402">
    <property type="component" value="Chromosome 6"/>
</dbReference>
<comment type="caution">
    <text evidence="1">The sequence shown here is derived from an EMBL/GenBank/DDBJ whole genome shotgun (WGS) entry which is preliminary data.</text>
</comment>
<proteinExistence type="predicted"/>
<accession>A0ACB9QJI0</accession>
<keyword evidence="2" id="KW-1185">Reference proteome</keyword>
<dbReference type="EMBL" id="CM042885">
    <property type="protein sequence ID" value="KAI4365299.1"/>
    <property type="molecule type" value="Genomic_DNA"/>
</dbReference>